<keyword evidence="4" id="KW-0443">Lipid metabolism</keyword>
<dbReference type="PANTHER" id="PTHR10272:SF0">
    <property type="entry name" value="PLATELET-ACTIVATING FACTOR ACETYLHYDROLASE"/>
    <property type="match status" value="1"/>
</dbReference>
<dbReference type="SUPFAM" id="SSF53474">
    <property type="entry name" value="alpha/beta-Hydrolases"/>
    <property type="match status" value="1"/>
</dbReference>
<dbReference type="Proteomes" id="UP000777438">
    <property type="component" value="Unassembled WGS sequence"/>
</dbReference>
<organism evidence="5 6">
    <name type="scientific">Thelonectria olida</name>
    <dbReference type="NCBI Taxonomy" id="1576542"/>
    <lineage>
        <taxon>Eukaryota</taxon>
        <taxon>Fungi</taxon>
        <taxon>Dikarya</taxon>
        <taxon>Ascomycota</taxon>
        <taxon>Pezizomycotina</taxon>
        <taxon>Sordariomycetes</taxon>
        <taxon>Hypocreomycetidae</taxon>
        <taxon>Hypocreales</taxon>
        <taxon>Nectriaceae</taxon>
        <taxon>Thelonectria</taxon>
    </lineage>
</organism>
<dbReference type="EMBL" id="JAGPYM010000025">
    <property type="protein sequence ID" value="KAH6880693.1"/>
    <property type="molecule type" value="Genomic_DNA"/>
</dbReference>
<comment type="caution">
    <text evidence="5">The sequence shown here is derived from an EMBL/GenBank/DDBJ whole genome shotgun (WGS) entry which is preliminary data.</text>
</comment>
<evidence type="ECO:0000256" key="4">
    <source>
        <dbReference type="ARBA" id="ARBA00023098"/>
    </source>
</evidence>
<protein>
    <recommendedName>
        <fullName evidence="1">1-alkyl-2-acetylglycerophosphocholine esterase</fullName>
        <ecNumber evidence="1">3.1.1.47</ecNumber>
    </recommendedName>
</protein>
<keyword evidence="3" id="KW-0442">Lipid degradation</keyword>
<dbReference type="AlphaFoldDB" id="A0A9P8VZ32"/>
<reference evidence="5 6" key="1">
    <citation type="journal article" date="2021" name="Nat. Commun.">
        <title>Genetic determinants of endophytism in the Arabidopsis root mycobiome.</title>
        <authorList>
            <person name="Mesny F."/>
            <person name="Miyauchi S."/>
            <person name="Thiergart T."/>
            <person name="Pickel B."/>
            <person name="Atanasova L."/>
            <person name="Karlsson M."/>
            <person name="Huettel B."/>
            <person name="Barry K.W."/>
            <person name="Haridas S."/>
            <person name="Chen C."/>
            <person name="Bauer D."/>
            <person name="Andreopoulos W."/>
            <person name="Pangilinan J."/>
            <person name="LaButti K."/>
            <person name="Riley R."/>
            <person name="Lipzen A."/>
            <person name="Clum A."/>
            <person name="Drula E."/>
            <person name="Henrissat B."/>
            <person name="Kohler A."/>
            <person name="Grigoriev I.V."/>
            <person name="Martin F.M."/>
            <person name="Hacquard S."/>
        </authorList>
    </citation>
    <scope>NUCLEOTIDE SEQUENCE [LARGE SCALE GENOMIC DNA]</scope>
    <source>
        <strain evidence="5 6">MPI-CAGE-CH-0241</strain>
    </source>
</reference>
<keyword evidence="2 5" id="KW-0378">Hydrolase</keyword>
<evidence type="ECO:0000256" key="1">
    <source>
        <dbReference type="ARBA" id="ARBA00013201"/>
    </source>
</evidence>
<evidence type="ECO:0000313" key="6">
    <source>
        <dbReference type="Proteomes" id="UP000777438"/>
    </source>
</evidence>
<keyword evidence="6" id="KW-1185">Reference proteome</keyword>
<accession>A0A9P8VZ32</accession>
<proteinExistence type="predicted"/>
<gene>
    <name evidence="5" type="ORF">B0T10DRAFT_495120</name>
</gene>
<evidence type="ECO:0000256" key="3">
    <source>
        <dbReference type="ARBA" id="ARBA00022963"/>
    </source>
</evidence>
<dbReference type="EC" id="3.1.1.47" evidence="1"/>
<dbReference type="PANTHER" id="PTHR10272">
    <property type="entry name" value="PLATELET-ACTIVATING FACTOR ACETYLHYDROLASE"/>
    <property type="match status" value="1"/>
</dbReference>
<dbReference type="GO" id="GO:0016042">
    <property type="term" value="P:lipid catabolic process"/>
    <property type="evidence" value="ECO:0007669"/>
    <property type="project" value="UniProtKB-KW"/>
</dbReference>
<name>A0A9P8VZ32_9HYPO</name>
<dbReference type="GO" id="GO:0003847">
    <property type="term" value="F:1-alkyl-2-acetylglycerophosphocholine esterase activity"/>
    <property type="evidence" value="ECO:0007669"/>
    <property type="project" value="UniProtKB-EC"/>
</dbReference>
<evidence type="ECO:0000313" key="5">
    <source>
        <dbReference type="EMBL" id="KAH6880693.1"/>
    </source>
</evidence>
<sequence>MIFPNHALIGSAAKIPTTSPTPVLSFSPVVLRCPSRRVDLQLRVSVPATGDALPIILLSHGHGRSNWLSSHEGYGPIADFWAGHGFAVIQPTHLSSKTLDIALDGDNIRELFLDSRTQDMTTILDNLNAIENEVPLLKGRLDRTKIAVAGHSLGAMTASILLGAINTDPRDGVKTEHVEKRIKAGIVIGGTGNSGADLSENGKKMIPFYGIDFSTMKTPALVVWGDEDVGPHLTNRGADWHEDPYTFAPGPKDSLSIKGGQHGFGGISGWDAGETLDESPERLAVVQRMTLAYLKSQLYEGDSSWEEASKALKGLEELGSVESK</sequence>
<evidence type="ECO:0000256" key="2">
    <source>
        <dbReference type="ARBA" id="ARBA00022801"/>
    </source>
</evidence>
<dbReference type="Gene3D" id="3.40.50.1820">
    <property type="entry name" value="alpha/beta hydrolase"/>
    <property type="match status" value="1"/>
</dbReference>
<dbReference type="InterPro" id="IPR029058">
    <property type="entry name" value="AB_hydrolase_fold"/>
</dbReference>
<dbReference type="OrthoDB" id="2363873at2759"/>